<keyword evidence="4" id="KW-0547">Nucleotide-binding</keyword>
<sequence>MKKAILLSGGMDSICLAYFLKPDIAYTIDYGQVCSDREILISQKICRILEIEHKIIRVDCNSLGSGILANRKSIDNSPSDEWWPYRNQLLVTLSLMRAIKDDIKEIHLASVKSDKFHKDGTDKFYKIINELSSYQEGNIAVKCETLEYYTHELVEKYKVPIDLLLMAHSCHISNIACGFCPGCLKQLKVKQELNIS</sequence>
<evidence type="ECO:0000256" key="7">
    <source>
        <dbReference type="ARBA" id="ARBA00022840"/>
    </source>
</evidence>
<dbReference type="AlphaFoldDB" id="A0A4Q1JJF4"/>
<dbReference type="GO" id="GO:0008616">
    <property type="term" value="P:tRNA queuosine(34) biosynthetic process"/>
    <property type="evidence" value="ECO:0007669"/>
    <property type="project" value="UniProtKB-KW"/>
</dbReference>
<evidence type="ECO:0000256" key="9">
    <source>
        <dbReference type="ARBA" id="ARBA00039149"/>
    </source>
</evidence>
<protein>
    <recommendedName>
        <fullName evidence="9">7-cyano-7-deazaguanine synthase</fullName>
        <ecNumber evidence="9">6.3.4.20</ecNumber>
    </recommendedName>
</protein>
<accession>A0A4Q1JJF4</accession>
<dbReference type="GO" id="GO:0046872">
    <property type="term" value="F:metal ion binding"/>
    <property type="evidence" value="ECO:0007669"/>
    <property type="project" value="UniProtKB-KW"/>
</dbReference>
<comment type="caution">
    <text evidence="11">The sequence shown here is derived from an EMBL/GenBank/DDBJ whole genome shotgun (WGS) entry which is preliminary data.</text>
</comment>
<comment type="catalytic activity">
    <reaction evidence="10">
        <text>7-carboxy-7-carbaguanine + NH4(+) + 2 ATP = 7-cyano-7-carbaguanine + 2 AMP + 2 diphosphate + 2 H(+)</text>
        <dbReference type="Rhea" id="RHEA:27982"/>
        <dbReference type="ChEBI" id="CHEBI:15378"/>
        <dbReference type="ChEBI" id="CHEBI:28938"/>
        <dbReference type="ChEBI" id="CHEBI:30616"/>
        <dbReference type="ChEBI" id="CHEBI:33019"/>
        <dbReference type="ChEBI" id="CHEBI:45075"/>
        <dbReference type="ChEBI" id="CHEBI:61036"/>
        <dbReference type="ChEBI" id="CHEBI:456215"/>
        <dbReference type="EC" id="6.3.4.20"/>
    </reaction>
</comment>
<comment type="similarity">
    <text evidence="8">Belongs to the QueC family.</text>
</comment>
<dbReference type="InterPro" id="IPR014729">
    <property type="entry name" value="Rossmann-like_a/b/a_fold"/>
</dbReference>
<evidence type="ECO:0000256" key="5">
    <source>
        <dbReference type="ARBA" id="ARBA00022785"/>
    </source>
</evidence>
<evidence type="ECO:0000313" key="11">
    <source>
        <dbReference type="EMBL" id="RXQ91036.1"/>
    </source>
</evidence>
<evidence type="ECO:0000256" key="3">
    <source>
        <dbReference type="ARBA" id="ARBA00022723"/>
    </source>
</evidence>
<dbReference type="Gene3D" id="3.40.50.620">
    <property type="entry name" value="HUPs"/>
    <property type="match status" value="1"/>
</dbReference>
<name>A0A4Q1JJF4_9BACT</name>
<proteinExistence type="inferred from homology"/>
<dbReference type="Proteomes" id="UP000289703">
    <property type="component" value="Unassembled WGS sequence"/>
</dbReference>
<keyword evidence="5" id="KW-0671">Queuosine biosynthesis</keyword>
<keyword evidence="7" id="KW-0067">ATP-binding</keyword>
<evidence type="ECO:0000256" key="8">
    <source>
        <dbReference type="ARBA" id="ARBA00037993"/>
    </source>
</evidence>
<keyword evidence="12" id="KW-1185">Reference proteome</keyword>
<organism evidence="11 12">
    <name type="scientific">Ancylomarina salipaludis</name>
    <dbReference type="NCBI Taxonomy" id="2501299"/>
    <lineage>
        <taxon>Bacteria</taxon>
        <taxon>Pseudomonadati</taxon>
        <taxon>Bacteroidota</taxon>
        <taxon>Bacteroidia</taxon>
        <taxon>Marinilabiliales</taxon>
        <taxon>Marinifilaceae</taxon>
        <taxon>Ancylomarina</taxon>
    </lineage>
</organism>
<dbReference type="PANTHER" id="PTHR42914">
    <property type="entry name" value="7-CYANO-7-DEAZAGUANINE SYNTHASE"/>
    <property type="match status" value="1"/>
</dbReference>
<dbReference type="PANTHER" id="PTHR42914:SF1">
    <property type="entry name" value="7-CYANO-7-DEAZAGUANINE SYNTHASE"/>
    <property type="match status" value="1"/>
</dbReference>
<dbReference type="OrthoDB" id="1426978at2"/>
<evidence type="ECO:0000256" key="1">
    <source>
        <dbReference type="ARBA" id="ARBA00005061"/>
    </source>
</evidence>
<dbReference type="EC" id="6.3.4.20" evidence="9"/>
<evidence type="ECO:0000256" key="2">
    <source>
        <dbReference type="ARBA" id="ARBA00022598"/>
    </source>
</evidence>
<dbReference type="SUPFAM" id="SSF52402">
    <property type="entry name" value="Adenine nucleotide alpha hydrolases-like"/>
    <property type="match status" value="1"/>
</dbReference>
<dbReference type="EMBL" id="SAXA01000012">
    <property type="protein sequence ID" value="RXQ91036.1"/>
    <property type="molecule type" value="Genomic_DNA"/>
</dbReference>
<reference evidence="11 12" key="1">
    <citation type="submission" date="2019-01" db="EMBL/GenBank/DDBJ databases">
        <title>Ancylomarina salipaludis sp. nov., isolated from a salt marsh.</title>
        <authorList>
            <person name="Yoon J.-H."/>
        </authorList>
    </citation>
    <scope>NUCLEOTIDE SEQUENCE [LARGE SCALE GENOMIC DNA]</scope>
    <source>
        <strain evidence="11 12">SHSM-M15</strain>
    </source>
</reference>
<evidence type="ECO:0000256" key="4">
    <source>
        <dbReference type="ARBA" id="ARBA00022741"/>
    </source>
</evidence>
<dbReference type="Pfam" id="PF06508">
    <property type="entry name" value="QueC"/>
    <property type="match status" value="1"/>
</dbReference>
<keyword evidence="3" id="KW-0479">Metal-binding</keyword>
<evidence type="ECO:0000313" key="12">
    <source>
        <dbReference type="Proteomes" id="UP000289703"/>
    </source>
</evidence>
<evidence type="ECO:0000256" key="10">
    <source>
        <dbReference type="ARBA" id="ARBA00047890"/>
    </source>
</evidence>
<keyword evidence="6" id="KW-0862">Zinc</keyword>
<dbReference type="GO" id="GO:0016874">
    <property type="term" value="F:ligase activity"/>
    <property type="evidence" value="ECO:0007669"/>
    <property type="project" value="UniProtKB-KW"/>
</dbReference>
<comment type="pathway">
    <text evidence="1">Purine metabolism; 7-cyano-7-deazaguanine biosynthesis.</text>
</comment>
<dbReference type="GO" id="GO:0005524">
    <property type="term" value="F:ATP binding"/>
    <property type="evidence" value="ECO:0007669"/>
    <property type="project" value="UniProtKB-KW"/>
</dbReference>
<evidence type="ECO:0000256" key="6">
    <source>
        <dbReference type="ARBA" id="ARBA00022833"/>
    </source>
</evidence>
<dbReference type="InterPro" id="IPR018317">
    <property type="entry name" value="QueC"/>
</dbReference>
<keyword evidence="2" id="KW-0436">Ligase</keyword>
<gene>
    <name evidence="11" type="ORF">EO244_12765</name>
</gene>